<gene>
    <name evidence="3" type="ORF">PLICRDRAFT_117403</name>
</gene>
<dbReference type="AlphaFoldDB" id="A0A0C9T9J0"/>
<feature type="compositionally biased region" description="Polar residues" evidence="1">
    <location>
        <begin position="328"/>
        <end position="340"/>
    </location>
</feature>
<evidence type="ECO:0000313" key="3">
    <source>
        <dbReference type="EMBL" id="KII84928.1"/>
    </source>
</evidence>
<reference evidence="3 4" key="1">
    <citation type="submission" date="2014-06" db="EMBL/GenBank/DDBJ databases">
        <title>Evolutionary Origins and Diversification of the Mycorrhizal Mutualists.</title>
        <authorList>
            <consortium name="DOE Joint Genome Institute"/>
            <consortium name="Mycorrhizal Genomics Consortium"/>
            <person name="Kohler A."/>
            <person name="Kuo A."/>
            <person name="Nagy L.G."/>
            <person name="Floudas D."/>
            <person name="Copeland A."/>
            <person name="Barry K.W."/>
            <person name="Cichocki N."/>
            <person name="Veneault-Fourrey C."/>
            <person name="LaButti K."/>
            <person name="Lindquist E.A."/>
            <person name="Lipzen A."/>
            <person name="Lundell T."/>
            <person name="Morin E."/>
            <person name="Murat C."/>
            <person name="Riley R."/>
            <person name="Ohm R."/>
            <person name="Sun H."/>
            <person name="Tunlid A."/>
            <person name="Henrissat B."/>
            <person name="Grigoriev I.V."/>
            <person name="Hibbett D.S."/>
            <person name="Martin F."/>
        </authorList>
    </citation>
    <scope>NUCLEOTIDE SEQUENCE [LARGE SCALE GENOMIC DNA]</scope>
    <source>
        <strain evidence="3 4">FD-325 SS-3</strain>
    </source>
</reference>
<keyword evidence="4" id="KW-1185">Reference proteome</keyword>
<sequence length="508" mass="53639">MGGFTHVRVGHAGALNHKKRAANSDCATGGFYKTPTNGQTLDSSNPVNITWDNTCLTTDSVDIYLYAPGQAQSRIHMWSGVPFAAGAYSTTFEPKWWNDSSTMTLQLSIVESGTQPFLSPLPAGPVVTATYSSSGSTSASADTSTKDSGITNVKAILAKHGITGGKLAAAVIVPLLVIGLVVAAYIKMSRAKGAEKRKRWSEAVDKRMSTISTDWKAISGAGANAAIRHSMAGGNRASTFSFSGPRPSSTVAVEGGQAGIGARGLYTHENAALDSEPQMSQLRPGLRTPTNNGERVSRVSFAPDVRDSRHTVTSRAFHTGFVPPLPGRQSTGEMSPTQAEGPTPLTVDAINARLSVHERYSVHGPQASMDDFMPALSMMRTGGEDHQANNEYLFDYSEEMPLPPTPAHPATQSPVVGMMPMQPASVMSPDEMLRAYAARNAAGSAGPASPPLAYPAPAVSYNGNGMRTLYSPTTPATPGSSAPMMPVAQPYRHSMNEDDYMDAYGGTH</sequence>
<protein>
    <submittedName>
        <fullName evidence="3">Unplaced genomic scaffold PLICRscaffold_16, whole genome shotgun sequence</fullName>
    </submittedName>
</protein>
<dbReference type="Proteomes" id="UP000053263">
    <property type="component" value="Unassembled WGS sequence"/>
</dbReference>
<keyword evidence="2" id="KW-0812">Transmembrane</keyword>
<evidence type="ECO:0000256" key="1">
    <source>
        <dbReference type="SAM" id="MobiDB-lite"/>
    </source>
</evidence>
<dbReference type="OrthoDB" id="3363836at2759"/>
<dbReference type="HOGENOM" id="CLU_027355_0_0_1"/>
<proteinExistence type="predicted"/>
<feature type="transmembrane region" description="Helical" evidence="2">
    <location>
        <begin position="167"/>
        <end position="188"/>
    </location>
</feature>
<evidence type="ECO:0000313" key="4">
    <source>
        <dbReference type="Proteomes" id="UP000053263"/>
    </source>
</evidence>
<evidence type="ECO:0000256" key="2">
    <source>
        <dbReference type="SAM" id="Phobius"/>
    </source>
</evidence>
<name>A0A0C9T9J0_PLICR</name>
<dbReference type="EMBL" id="KN832569">
    <property type="protein sequence ID" value="KII84928.1"/>
    <property type="molecule type" value="Genomic_DNA"/>
</dbReference>
<keyword evidence="2" id="KW-0472">Membrane</keyword>
<organism evidence="3 4">
    <name type="scientific">Plicaturopsis crispa FD-325 SS-3</name>
    <dbReference type="NCBI Taxonomy" id="944288"/>
    <lineage>
        <taxon>Eukaryota</taxon>
        <taxon>Fungi</taxon>
        <taxon>Dikarya</taxon>
        <taxon>Basidiomycota</taxon>
        <taxon>Agaricomycotina</taxon>
        <taxon>Agaricomycetes</taxon>
        <taxon>Agaricomycetidae</taxon>
        <taxon>Amylocorticiales</taxon>
        <taxon>Amylocorticiaceae</taxon>
        <taxon>Plicatura</taxon>
        <taxon>Plicaturopsis crispa</taxon>
    </lineage>
</organism>
<feature type="region of interest" description="Disordered" evidence="1">
    <location>
        <begin position="318"/>
        <end position="343"/>
    </location>
</feature>
<keyword evidence="2" id="KW-1133">Transmembrane helix</keyword>
<accession>A0A0C9T9J0</accession>